<keyword evidence="1" id="KW-0732">Signal</keyword>
<evidence type="ECO:0000256" key="1">
    <source>
        <dbReference type="SAM" id="SignalP"/>
    </source>
</evidence>
<dbReference type="RefSeq" id="WP_290248207.1">
    <property type="nucleotide sequence ID" value="NZ_JAUFQT010000001.1"/>
</dbReference>
<evidence type="ECO:0000313" key="2">
    <source>
        <dbReference type="EMBL" id="MFB9212777.1"/>
    </source>
</evidence>
<organism evidence="2 3">
    <name type="scientific">Echinicola jeungdonensis</name>
    <dbReference type="NCBI Taxonomy" id="709343"/>
    <lineage>
        <taxon>Bacteria</taxon>
        <taxon>Pseudomonadati</taxon>
        <taxon>Bacteroidota</taxon>
        <taxon>Cytophagia</taxon>
        <taxon>Cytophagales</taxon>
        <taxon>Cyclobacteriaceae</taxon>
        <taxon>Echinicola</taxon>
    </lineage>
</organism>
<keyword evidence="3" id="KW-1185">Reference proteome</keyword>
<feature type="chain" id="PRO_5046555067" evidence="1">
    <location>
        <begin position="22"/>
        <end position="1151"/>
    </location>
</feature>
<comment type="caution">
    <text evidence="2">The sequence shown here is derived from an EMBL/GenBank/DDBJ whole genome shotgun (WGS) entry which is preliminary data.</text>
</comment>
<name>A0ABV5J7H1_9BACT</name>
<proteinExistence type="predicted"/>
<reference evidence="2 3" key="1">
    <citation type="submission" date="2024-09" db="EMBL/GenBank/DDBJ databases">
        <authorList>
            <person name="Sun Q."/>
            <person name="Mori K."/>
        </authorList>
    </citation>
    <scope>NUCLEOTIDE SEQUENCE [LARGE SCALE GENOMIC DNA]</scope>
    <source>
        <strain evidence="2 3">CECT 7682</strain>
    </source>
</reference>
<evidence type="ECO:0000313" key="3">
    <source>
        <dbReference type="Proteomes" id="UP001589654"/>
    </source>
</evidence>
<gene>
    <name evidence="2" type="ORF">ACFFUR_13255</name>
</gene>
<dbReference type="Proteomes" id="UP001589654">
    <property type="component" value="Unassembled WGS sequence"/>
</dbReference>
<sequence>MNGFSKKLLVLAILVSLCLHAKGQETICKWVKITSDSVSVQLDSLTVLESSIQVKHPDNILQKYQISSGNLILQHFENQFPDSVEVCYQRFSFSLHQNFSNRTLKDHYDSMAFFDDKRERVGEVFDFREEIFPSDKLHKTGNLTRGISFGNTQNVFVNSSLNLQMEGELTDDLFINASITDQNVPFQPEGNTQQLQDFDNVLINLYNDQFNLSAGDVVFQQRKSSFLRYYKNVQGLQLTTDYEINEKWKASSQLGASIAKGKFASVSLEVLEGVLGPYRIQGPGQERFVIIMANSEKVYLDGQLLKRGFNYDYVIDYNQGEITFTTNVLITQYSRVRVDYEYAERNFSRSILMANHIQKSDKASFYVNYYKEQDNKNRPLFYDLEDEEKQLLASVGDSLNAAAVPQVDSLAYDDKRILYRKIQEGDQAYFEYSTDPEEAHFEVKFSKVGQGNGHYQRKEQLANGVVYEYVPPVNGVPQGNYSINAPLPAPNKKQMITAGGELELGKYESWYAEMAFSDKDLNLFSKLASQDDKGFAIKSGIKSEGRKITWLKCYTLHAQTEWEYNSPHFSFIDRMRYIEFDRDWGVGASQVSGPGRERLGMAKVEVQKDSHNLASYQANLRNRGEVLQGMQHRAKLHQQLGNRIFTQQSFFVLNSQGRGLDTDWLRYQGDWKYVSKIFVPGIKVEIDKNVNQNAETDSVVSTAMNFREHQFYLRSNDSLSYSFFANASWREDRFPVSGQMVPATKAFTTKYGWEKAWGSHDLKGTFTYRKLEHLSRELPQESTVMGRMDYKNSLWNHNVRNELTYAIGNGRELKREFVYLPVPTGEGTHTWRDDNEDGIQQLNEFYLAINPEEKNFIKVFTPTDEYIQAYTTMFNYRLNASFPDNWSKGKGFKKFLSRFSNTTSWNVEKKITASDFWKRMSPVSKGVADKELISLREILRSTFFFNRSSAQYGFDLSLFNSTSKQLLTGGFEEAGQKDWKLNTRVNFNAQWNLRLSVENGERSAASDFLNNRNYQIDQWKMGPELTWQPTSFFRTGTSYNFSHKINLANENFKENARLHQLVWELRYAKAIKTTINALLKYTQIEYNGEPNSPVGYEMLEALTIGSNISWSINWIQKIGEGLQLNLSYEGRDSEGLNRLVHTGRMQVSALF</sequence>
<dbReference type="EMBL" id="JBHMEW010000064">
    <property type="protein sequence ID" value="MFB9212777.1"/>
    <property type="molecule type" value="Genomic_DNA"/>
</dbReference>
<accession>A0ABV5J7H1</accession>
<feature type="signal peptide" evidence="1">
    <location>
        <begin position="1"/>
        <end position="21"/>
    </location>
</feature>
<protein>
    <submittedName>
        <fullName evidence="2">Uncharacterized protein</fullName>
    </submittedName>
</protein>